<reference evidence="2" key="1">
    <citation type="submission" date="2016-12" db="EMBL/GenBank/DDBJ databases">
        <title>The genomes of Aspergillus section Nigri reveals drivers in fungal speciation.</title>
        <authorList>
            <consortium name="DOE Joint Genome Institute"/>
            <person name="Vesth T.C."/>
            <person name="Nybo J."/>
            <person name="Theobald S."/>
            <person name="Brandl J."/>
            <person name="Frisvad J.C."/>
            <person name="Nielsen K.F."/>
            <person name="Lyhne E.K."/>
            <person name="Kogle M.E."/>
            <person name="Kuo A."/>
            <person name="Riley R."/>
            <person name="Clum A."/>
            <person name="Nolan M."/>
            <person name="Lipzen A."/>
            <person name="Salamov A."/>
            <person name="Henrissat B."/>
            <person name="Wiebenga A."/>
            <person name="De vries R.P."/>
            <person name="Grigoriev I.V."/>
            <person name="Mortensen U.H."/>
            <person name="Andersen M.R."/>
            <person name="Baker S.E."/>
        </authorList>
    </citation>
    <scope>NUCLEOTIDE SEQUENCE</scope>
    <source>
        <strain evidence="2">IBT 28561</strain>
    </source>
</reference>
<accession>A0A2I1DEA0</accession>
<dbReference type="OrthoDB" id="5398515at2759"/>
<dbReference type="Proteomes" id="UP000234254">
    <property type="component" value="Unassembled WGS sequence"/>
</dbReference>
<keyword evidence="3" id="KW-1185">Reference proteome</keyword>
<sequence length="458" mass="49799">MATTPPPPSPSTLRCPPTPRHGAGYDQYEPYSTRHSARLASQRTSRDRNTTPPPSFPSHAQSKFKAGKKQSDAEPETLSPPKSAQTSPRKKRLARDGSSTIPDSLGGPSGLDTDPFSSDSLHSQRLLHPHTATMTEGMLPTPAKTPRKKPVGDVGTTARSLFPPSSSTGRKKTKKHTGFSLDSFEESGPSGSQIQIYTDSRDRIPEVAQSENNLFSKKPAPSMPTTRSSRRRDGGKRDKEVDEAIDREDGMVYVFRGKKTFRKFHEEPQSEEEDEEDDDLGLLASRPDLIDSSVVANIRPLTRSSIKPRVLFPRKAKHRMPPATHDDHEEEAATDIEDHAVATDNENADSSDHVADVDMPQRAETPTMDSAVETPESPGATIRSLRPRGKRDILESGETPTATAGKKRGSPFDGWLRKKATPAVAASKAKKRDAAESSGSPIGPAAKKTRSTRAHAAS</sequence>
<feature type="region of interest" description="Disordered" evidence="1">
    <location>
        <begin position="261"/>
        <end position="281"/>
    </location>
</feature>
<feature type="compositionally biased region" description="Pro residues" evidence="1">
    <location>
        <begin position="1"/>
        <end position="10"/>
    </location>
</feature>
<proteinExistence type="predicted"/>
<comment type="caution">
    <text evidence="2">The sequence shown here is derived from an EMBL/GenBank/DDBJ whole genome shotgun (WGS) entry which is preliminary data.</text>
</comment>
<protein>
    <submittedName>
        <fullName evidence="2">Uncharacterized protein</fullName>
    </submittedName>
</protein>
<dbReference type="RefSeq" id="XP_024696785.1">
    <property type="nucleotide sequence ID" value="XM_024833178.1"/>
</dbReference>
<feature type="compositionally biased region" description="Basic residues" evidence="1">
    <location>
        <begin position="447"/>
        <end position="458"/>
    </location>
</feature>
<feature type="compositionally biased region" description="Acidic residues" evidence="1">
    <location>
        <begin position="269"/>
        <end position="280"/>
    </location>
</feature>
<organism evidence="2 3">
    <name type="scientific">Aspergillus campestris (strain IBT 28561)</name>
    <dbReference type="NCBI Taxonomy" id="1392248"/>
    <lineage>
        <taxon>Eukaryota</taxon>
        <taxon>Fungi</taxon>
        <taxon>Dikarya</taxon>
        <taxon>Ascomycota</taxon>
        <taxon>Pezizomycotina</taxon>
        <taxon>Eurotiomycetes</taxon>
        <taxon>Eurotiomycetidae</taxon>
        <taxon>Eurotiales</taxon>
        <taxon>Aspergillaceae</taxon>
        <taxon>Aspergillus</taxon>
        <taxon>Aspergillus subgen. Circumdati</taxon>
    </lineage>
</organism>
<dbReference type="GeneID" id="36540702"/>
<feature type="region of interest" description="Disordered" evidence="1">
    <location>
        <begin position="1"/>
        <end position="245"/>
    </location>
</feature>
<evidence type="ECO:0000313" key="2">
    <source>
        <dbReference type="EMBL" id="PKY08191.1"/>
    </source>
</evidence>
<dbReference type="EMBL" id="MSFM01000001">
    <property type="protein sequence ID" value="PKY08191.1"/>
    <property type="molecule type" value="Genomic_DNA"/>
</dbReference>
<evidence type="ECO:0000256" key="1">
    <source>
        <dbReference type="SAM" id="MobiDB-lite"/>
    </source>
</evidence>
<name>A0A2I1DEA0_ASPC2</name>
<dbReference type="AlphaFoldDB" id="A0A2I1DEA0"/>
<feature type="region of interest" description="Disordered" evidence="1">
    <location>
        <begin position="312"/>
        <end position="458"/>
    </location>
</feature>
<feature type="compositionally biased region" description="Basic and acidic residues" evidence="1">
    <location>
        <begin position="350"/>
        <end position="361"/>
    </location>
</feature>
<gene>
    <name evidence="2" type="ORF">P168DRAFT_229270</name>
</gene>
<feature type="compositionally biased region" description="Basic and acidic residues" evidence="1">
    <location>
        <begin position="231"/>
        <end position="245"/>
    </location>
</feature>
<feature type="compositionally biased region" description="Polar residues" evidence="1">
    <location>
        <begin position="157"/>
        <end position="168"/>
    </location>
</feature>
<feature type="compositionally biased region" description="Polar residues" evidence="1">
    <location>
        <begin position="189"/>
        <end position="198"/>
    </location>
</feature>
<dbReference type="VEuPathDB" id="FungiDB:P168DRAFT_229270"/>
<evidence type="ECO:0000313" key="3">
    <source>
        <dbReference type="Proteomes" id="UP000234254"/>
    </source>
</evidence>